<comment type="caution">
    <text evidence="1">The sequence shown here is derived from an EMBL/GenBank/DDBJ whole genome shotgun (WGS) entry which is preliminary data.</text>
</comment>
<dbReference type="Proteomes" id="UP000774804">
    <property type="component" value="Unassembled WGS sequence"/>
</dbReference>
<evidence type="ECO:0000313" key="2">
    <source>
        <dbReference type="EMBL" id="KAG2947972.1"/>
    </source>
</evidence>
<dbReference type="Proteomes" id="UP000760860">
    <property type="component" value="Unassembled WGS sequence"/>
</dbReference>
<gene>
    <name evidence="1" type="ORF">PC115_g11975</name>
    <name evidence="2" type="ORF">PC117_g6383</name>
    <name evidence="3" type="ORF">PC118_g7791</name>
    <name evidence="4" type="ORF">PC129_g11600</name>
</gene>
<protein>
    <submittedName>
        <fullName evidence="1">Uncharacterized protein</fullName>
    </submittedName>
</protein>
<dbReference type="Proteomes" id="UP000697107">
    <property type="component" value="Unassembled WGS sequence"/>
</dbReference>
<reference evidence="1" key="1">
    <citation type="submission" date="2018-10" db="EMBL/GenBank/DDBJ databases">
        <title>Effector identification in a new, highly contiguous assembly of the strawberry crown rot pathogen Phytophthora cactorum.</title>
        <authorList>
            <person name="Armitage A.D."/>
            <person name="Nellist C.F."/>
            <person name="Bates H."/>
            <person name="Vickerstaff R.J."/>
            <person name="Harrison R.J."/>
        </authorList>
    </citation>
    <scope>NUCLEOTIDE SEQUENCE</scope>
    <source>
        <strain evidence="1">4032</strain>
        <strain evidence="2">4040</strain>
        <strain evidence="3">P415</strain>
        <strain evidence="4">P421</strain>
    </source>
</reference>
<dbReference type="EMBL" id="RCML01000191">
    <property type="protein sequence ID" value="KAG2986470.1"/>
    <property type="molecule type" value="Genomic_DNA"/>
</dbReference>
<evidence type="ECO:0000313" key="4">
    <source>
        <dbReference type="EMBL" id="KAG3217575.1"/>
    </source>
</evidence>
<dbReference type="EMBL" id="RCMI01000389">
    <property type="protein sequence ID" value="KAG2913547.1"/>
    <property type="molecule type" value="Genomic_DNA"/>
</dbReference>
<evidence type="ECO:0000313" key="3">
    <source>
        <dbReference type="EMBL" id="KAG2986470.1"/>
    </source>
</evidence>
<dbReference type="EMBL" id="RCMK01000121">
    <property type="protein sequence ID" value="KAG2947972.1"/>
    <property type="molecule type" value="Genomic_DNA"/>
</dbReference>
<dbReference type="EMBL" id="RCMV01000414">
    <property type="protein sequence ID" value="KAG3217575.1"/>
    <property type="molecule type" value="Genomic_DNA"/>
</dbReference>
<organism evidence="1 5">
    <name type="scientific">Phytophthora cactorum</name>
    <dbReference type="NCBI Taxonomy" id="29920"/>
    <lineage>
        <taxon>Eukaryota</taxon>
        <taxon>Sar</taxon>
        <taxon>Stramenopiles</taxon>
        <taxon>Oomycota</taxon>
        <taxon>Peronosporomycetes</taxon>
        <taxon>Peronosporales</taxon>
        <taxon>Peronosporaceae</taxon>
        <taxon>Phytophthora</taxon>
    </lineage>
</organism>
<name>A0A8T1C6J1_9STRA</name>
<accession>A0A8T1C6J1</accession>
<dbReference type="AlphaFoldDB" id="A0A8T1C6J1"/>
<dbReference type="Proteomes" id="UP000736787">
    <property type="component" value="Unassembled WGS sequence"/>
</dbReference>
<evidence type="ECO:0000313" key="5">
    <source>
        <dbReference type="Proteomes" id="UP000774804"/>
    </source>
</evidence>
<proteinExistence type="predicted"/>
<evidence type="ECO:0000313" key="1">
    <source>
        <dbReference type="EMBL" id="KAG2913547.1"/>
    </source>
</evidence>
<sequence length="41" mass="4435">MCVWSLWIATPLDPDALERNKKVVGAEAAVVAEQLVLSVLV</sequence>